<evidence type="ECO:0000256" key="2">
    <source>
        <dbReference type="RuleBase" id="RU004003"/>
    </source>
</evidence>
<dbReference type="PRINTS" id="PR01337">
    <property type="entry name" value="TYPE3OMGPROT"/>
</dbReference>
<dbReference type="InterPro" id="IPR003522">
    <property type="entry name" value="T3SS_OM_pore_YscC"/>
</dbReference>
<dbReference type="GO" id="GO:0015627">
    <property type="term" value="C:type II protein secretion system complex"/>
    <property type="evidence" value="ECO:0007669"/>
    <property type="project" value="TreeGrafter"/>
</dbReference>
<accession>A0A5B9P8N4</accession>
<feature type="region of interest" description="Disordered" evidence="3">
    <location>
        <begin position="542"/>
        <end position="566"/>
    </location>
</feature>
<dbReference type="GO" id="GO:0009279">
    <property type="term" value="C:cell outer membrane"/>
    <property type="evidence" value="ECO:0007669"/>
    <property type="project" value="UniProtKB-SubCell"/>
</dbReference>
<keyword evidence="8" id="KW-1185">Reference proteome</keyword>
<comment type="similarity">
    <text evidence="2">Belongs to the bacterial secretin family.</text>
</comment>
<dbReference type="RefSeq" id="WP_075085099.1">
    <property type="nucleotide sequence ID" value="NZ_CP042912.1"/>
</dbReference>
<evidence type="ECO:0000313" key="8">
    <source>
        <dbReference type="Proteomes" id="UP000322214"/>
    </source>
</evidence>
<keyword evidence="4" id="KW-0732">Signal</keyword>
<evidence type="ECO:0000313" key="7">
    <source>
        <dbReference type="EMBL" id="QEG20976.1"/>
    </source>
</evidence>
<dbReference type="GO" id="GO:0009306">
    <property type="term" value="P:protein secretion"/>
    <property type="evidence" value="ECO:0007669"/>
    <property type="project" value="InterPro"/>
</dbReference>
<dbReference type="PROSITE" id="PS51257">
    <property type="entry name" value="PROKAR_LIPOPROTEIN"/>
    <property type="match status" value="1"/>
</dbReference>
<dbReference type="EMBL" id="CP042912">
    <property type="protein sequence ID" value="QEG20976.1"/>
    <property type="molecule type" value="Genomic_DNA"/>
</dbReference>
<dbReference type="AlphaFoldDB" id="A0A5B9P8N4"/>
<reference evidence="7 8" key="1">
    <citation type="submission" date="2019-08" db="EMBL/GenBank/DDBJ databases">
        <title>Deep-cultivation of Planctomycetes and their phenomic and genomic characterization uncovers novel biology.</title>
        <authorList>
            <person name="Wiegand S."/>
            <person name="Jogler M."/>
            <person name="Boedeker C."/>
            <person name="Pinto D."/>
            <person name="Vollmers J."/>
            <person name="Rivas-Marin E."/>
            <person name="Kohn T."/>
            <person name="Peeters S.H."/>
            <person name="Heuer A."/>
            <person name="Rast P."/>
            <person name="Oberbeckmann S."/>
            <person name="Bunk B."/>
            <person name="Jeske O."/>
            <person name="Meyerdierks A."/>
            <person name="Storesund J.E."/>
            <person name="Kallscheuer N."/>
            <person name="Luecker S."/>
            <person name="Lage O.M."/>
            <person name="Pohl T."/>
            <person name="Merkel B.J."/>
            <person name="Hornburger P."/>
            <person name="Mueller R.-W."/>
            <person name="Bruemmer F."/>
            <person name="Labrenz M."/>
            <person name="Spormann A.M."/>
            <person name="Op den Camp H."/>
            <person name="Overmann J."/>
            <person name="Amann R."/>
            <person name="Jetten M.S.M."/>
            <person name="Mascher T."/>
            <person name="Medema M.H."/>
            <person name="Devos D.P."/>
            <person name="Kaster A.-K."/>
            <person name="Ovreas L."/>
            <person name="Rohde M."/>
            <person name="Galperin M.Y."/>
            <person name="Jogler C."/>
        </authorList>
    </citation>
    <scope>NUCLEOTIDE SEQUENCE [LARGE SCALE GENOMIC DNA]</scope>
    <source>
        <strain evidence="7 8">FC18</strain>
    </source>
</reference>
<dbReference type="InterPro" id="IPR032789">
    <property type="entry name" value="T2SS-T3SS_pil_N"/>
</dbReference>
<dbReference type="STRING" id="980251.GCA_001642875_02873"/>
<dbReference type="OrthoDB" id="9779724at2"/>
<dbReference type="Pfam" id="PF13629">
    <property type="entry name" value="T2SS-T3SS_pil_N"/>
    <property type="match status" value="1"/>
</dbReference>
<dbReference type="PANTHER" id="PTHR30332:SF17">
    <property type="entry name" value="TYPE IV PILIATION SYSTEM PROTEIN DR_0774-RELATED"/>
    <property type="match status" value="1"/>
</dbReference>
<feature type="domain" description="Pilus formation protein N-terminal" evidence="6">
    <location>
        <begin position="44"/>
        <end position="111"/>
    </location>
</feature>
<evidence type="ECO:0000259" key="5">
    <source>
        <dbReference type="Pfam" id="PF00263"/>
    </source>
</evidence>
<dbReference type="Pfam" id="PF00263">
    <property type="entry name" value="Secretin"/>
    <property type="match status" value="1"/>
</dbReference>
<feature type="region of interest" description="Disordered" evidence="3">
    <location>
        <begin position="492"/>
        <end position="517"/>
    </location>
</feature>
<evidence type="ECO:0000256" key="3">
    <source>
        <dbReference type="SAM" id="MobiDB-lite"/>
    </source>
</evidence>
<evidence type="ECO:0000259" key="6">
    <source>
        <dbReference type="Pfam" id="PF13629"/>
    </source>
</evidence>
<dbReference type="KEGG" id="mff:MFFC18_08270"/>
<dbReference type="InterPro" id="IPR004846">
    <property type="entry name" value="T2SS/T3SS_dom"/>
</dbReference>
<feature type="compositionally biased region" description="Gly residues" evidence="3">
    <location>
        <begin position="553"/>
        <end position="566"/>
    </location>
</feature>
<name>A0A5B9P8N4_9BACT</name>
<evidence type="ECO:0000256" key="4">
    <source>
        <dbReference type="SAM" id="SignalP"/>
    </source>
</evidence>
<evidence type="ECO:0000256" key="1">
    <source>
        <dbReference type="ARBA" id="ARBA00004442"/>
    </source>
</evidence>
<dbReference type="InterPro" id="IPR050810">
    <property type="entry name" value="Bact_Secretion_Sys_Channel"/>
</dbReference>
<feature type="chain" id="PRO_5022760367" evidence="4">
    <location>
        <begin position="32"/>
        <end position="566"/>
    </location>
</feature>
<sequence precursor="true">MIKHLNCNLFCALLVALATIACSEASVSAQANLGQRFKVDDSVDQLELIAGAARRLKFKYDIPELVVENPEIVQATPVSPNEILITGLKPGVSTLTVSDADKNLQMINVEVKVDTRKLEMAFRNYFPDSQIKVHPLQTGVILAGHVARADQVANIMATARDFFPTNVVNQLQVNGNQNIAIKVKIYEVSRTKLRQLGIDWSYIDPEFSIVSSVSQIIQAVNRNSGVTAGENTLSFGVVDDGGTQFDTFIQTLERHSIAKLLDQPILVAQNGRPAEFLSGGEIPILIPAGLGTSTVEFRAFGTKLDMVPIVHGNGELTLEVRAEVSEVADDLASADGTPGFRVRRVNTGVKMKAGHTLALAGDYREDHAATKRGIPGLMHSPVFGPIFRTVEDTENETELVFLITPRFISDVDPASAPQLGPGQMTTAPTSRQLMVDGYLEVPRCTDDCPIPPSYSRQSMNGNMSQGYGVNPGNNGQAMPAGYPGIGNGAVAPQTPSFQSQSPNFGQTQPTNANPVQPVSFNRDLEQKASAAKKKTLLQRIGISIPKREEGNSQSGGGFMWPGANGQ</sequence>
<comment type="subcellular location">
    <subcellularLocation>
        <location evidence="1">Cell outer membrane</location>
    </subcellularLocation>
</comment>
<feature type="domain" description="Type II/III secretion system secretin-like" evidence="5">
    <location>
        <begin position="252"/>
        <end position="408"/>
    </location>
</feature>
<gene>
    <name evidence="7" type="primary">pulD</name>
    <name evidence="7" type="ORF">MFFC18_08270</name>
</gene>
<feature type="compositionally biased region" description="Polar residues" evidence="3">
    <location>
        <begin position="493"/>
        <end position="517"/>
    </location>
</feature>
<dbReference type="PANTHER" id="PTHR30332">
    <property type="entry name" value="PROBABLE GENERAL SECRETION PATHWAY PROTEIN D"/>
    <property type="match status" value="1"/>
</dbReference>
<organism evidence="7 8">
    <name type="scientific">Mariniblastus fucicola</name>
    <dbReference type="NCBI Taxonomy" id="980251"/>
    <lineage>
        <taxon>Bacteria</taxon>
        <taxon>Pseudomonadati</taxon>
        <taxon>Planctomycetota</taxon>
        <taxon>Planctomycetia</taxon>
        <taxon>Pirellulales</taxon>
        <taxon>Pirellulaceae</taxon>
        <taxon>Mariniblastus</taxon>
    </lineage>
</organism>
<protein>
    <submittedName>
        <fullName evidence="7">Type II secretion system protein D</fullName>
    </submittedName>
</protein>
<proteinExistence type="inferred from homology"/>
<dbReference type="Proteomes" id="UP000322214">
    <property type="component" value="Chromosome"/>
</dbReference>
<feature type="signal peptide" evidence="4">
    <location>
        <begin position="1"/>
        <end position="31"/>
    </location>
</feature>